<sequence>MVESSKQMEVHLGRQGRLVIPAVLRRLLGFEEGDVLVARTEAGRLILEKQETIKRRLKARFSQLPQGISLANELIAERREDANREVGE</sequence>
<dbReference type="Proteomes" id="UP000252107">
    <property type="component" value="Unassembled WGS sequence"/>
</dbReference>
<evidence type="ECO:0000313" key="3">
    <source>
        <dbReference type="EMBL" id="RCJ42354.1"/>
    </source>
</evidence>
<dbReference type="PROSITE" id="PS51740">
    <property type="entry name" value="SPOVT_ABRB"/>
    <property type="match status" value="1"/>
</dbReference>
<dbReference type="AlphaFoldDB" id="A0A367S310"/>
<organism evidence="3 4">
    <name type="scientific">Nostoc minutum NIES-26</name>
    <dbReference type="NCBI Taxonomy" id="1844469"/>
    <lineage>
        <taxon>Bacteria</taxon>
        <taxon>Bacillati</taxon>
        <taxon>Cyanobacteriota</taxon>
        <taxon>Cyanophyceae</taxon>
        <taxon>Nostocales</taxon>
        <taxon>Nostocaceae</taxon>
        <taxon>Nostoc</taxon>
    </lineage>
</organism>
<dbReference type="Gene3D" id="2.10.260.10">
    <property type="match status" value="1"/>
</dbReference>
<dbReference type="SMART" id="SM00966">
    <property type="entry name" value="SpoVT_AbrB"/>
    <property type="match status" value="1"/>
</dbReference>
<dbReference type="GO" id="GO:0003677">
    <property type="term" value="F:DNA binding"/>
    <property type="evidence" value="ECO:0007669"/>
    <property type="project" value="UniProtKB-UniRule"/>
</dbReference>
<evidence type="ECO:0000259" key="2">
    <source>
        <dbReference type="PROSITE" id="PS51740"/>
    </source>
</evidence>
<feature type="domain" description="SpoVT-AbrB" evidence="2">
    <location>
        <begin position="7"/>
        <end position="52"/>
    </location>
</feature>
<dbReference type="NCBIfam" id="TIGR01439">
    <property type="entry name" value="lp_hng_hel_AbrB"/>
    <property type="match status" value="1"/>
</dbReference>
<dbReference type="InterPro" id="IPR037914">
    <property type="entry name" value="SpoVT-AbrB_sf"/>
</dbReference>
<protein>
    <submittedName>
        <fullName evidence="3">AbrB family transcriptional regulator</fullName>
    </submittedName>
</protein>
<evidence type="ECO:0000313" key="4">
    <source>
        <dbReference type="Proteomes" id="UP000252107"/>
    </source>
</evidence>
<evidence type="ECO:0000256" key="1">
    <source>
        <dbReference type="PROSITE-ProRule" id="PRU01076"/>
    </source>
</evidence>
<accession>A0A367S310</accession>
<gene>
    <name evidence="3" type="ORF">A6770_35090</name>
</gene>
<reference evidence="3" key="1">
    <citation type="submission" date="2016-04" db="EMBL/GenBank/DDBJ databases">
        <authorList>
            <person name="Tabuchi Yagui T.R."/>
        </authorList>
    </citation>
    <scope>NUCLEOTIDE SEQUENCE [LARGE SCALE GENOMIC DNA]</scope>
    <source>
        <strain evidence="3">NIES-26</strain>
    </source>
</reference>
<dbReference type="SUPFAM" id="SSF89447">
    <property type="entry name" value="AbrB/MazE/MraZ-like"/>
    <property type="match status" value="1"/>
</dbReference>
<dbReference type="Pfam" id="PF04014">
    <property type="entry name" value="MazE_antitoxin"/>
    <property type="match status" value="1"/>
</dbReference>
<keyword evidence="4" id="KW-1185">Reference proteome</keyword>
<comment type="caution">
    <text evidence="3">The sequence shown here is derived from an EMBL/GenBank/DDBJ whole genome shotgun (WGS) entry which is preliminary data.</text>
</comment>
<name>A0A367S310_9NOSO</name>
<proteinExistence type="predicted"/>
<dbReference type="InterPro" id="IPR007159">
    <property type="entry name" value="SpoVT-AbrB_dom"/>
</dbReference>
<dbReference type="EMBL" id="LXQD01000009">
    <property type="protein sequence ID" value="RCJ42354.1"/>
    <property type="molecule type" value="Genomic_DNA"/>
</dbReference>
<keyword evidence="1" id="KW-0238">DNA-binding</keyword>